<dbReference type="InParanoid" id="A0A7I3Z719"/>
<dbReference type="Gramene" id="Pp3c15_7640V3.1">
    <property type="protein sequence ID" value="PAC:32929032.CDS.1"/>
    <property type="gene ID" value="Pp3c15_7640"/>
</dbReference>
<reference evidence="1" key="3">
    <citation type="submission" date="2020-12" db="UniProtKB">
        <authorList>
            <consortium name="EnsemblPlants"/>
        </authorList>
    </citation>
    <scope>IDENTIFICATION</scope>
</reference>
<keyword evidence="2" id="KW-1185">Reference proteome</keyword>
<accession>A0A7I3Z719</accession>
<sequence length="174" mass="19372">MINQQNPEGGLLIGSTKDGLLVRAADYENLVKQQDYISIQILLGDPVVEGVFWRLPFVAILKTTFRSVSGKMTLWLIAPDLFDTVEKHSLCTFCHLPPHFLGPVPSDASGIGKVLALLFDVPHGVEFWSSKRASDVYIIYISLQSTGADFLPGIYTEDYKYVLVATHQCCFSKF</sequence>
<name>A0A7I3Z719_PHYPA</name>
<organism evidence="1 2">
    <name type="scientific">Physcomitrium patens</name>
    <name type="common">Spreading-leaved earth moss</name>
    <name type="synonym">Physcomitrella patens</name>
    <dbReference type="NCBI Taxonomy" id="3218"/>
    <lineage>
        <taxon>Eukaryota</taxon>
        <taxon>Viridiplantae</taxon>
        <taxon>Streptophyta</taxon>
        <taxon>Embryophyta</taxon>
        <taxon>Bryophyta</taxon>
        <taxon>Bryophytina</taxon>
        <taxon>Bryopsida</taxon>
        <taxon>Funariidae</taxon>
        <taxon>Funariales</taxon>
        <taxon>Funariaceae</taxon>
        <taxon>Physcomitrium</taxon>
    </lineage>
</organism>
<reference evidence="1 2" key="2">
    <citation type="journal article" date="2018" name="Plant J.">
        <title>The Physcomitrella patens chromosome-scale assembly reveals moss genome structure and evolution.</title>
        <authorList>
            <person name="Lang D."/>
            <person name="Ullrich K.K."/>
            <person name="Murat F."/>
            <person name="Fuchs J."/>
            <person name="Jenkins J."/>
            <person name="Haas F.B."/>
            <person name="Piednoel M."/>
            <person name="Gundlach H."/>
            <person name="Van Bel M."/>
            <person name="Meyberg R."/>
            <person name="Vives C."/>
            <person name="Morata J."/>
            <person name="Symeonidi A."/>
            <person name="Hiss M."/>
            <person name="Muchero W."/>
            <person name="Kamisugi Y."/>
            <person name="Saleh O."/>
            <person name="Blanc G."/>
            <person name="Decker E.L."/>
            <person name="van Gessel N."/>
            <person name="Grimwood J."/>
            <person name="Hayes R.D."/>
            <person name="Graham S.W."/>
            <person name="Gunter L.E."/>
            <person name="McDaniel S.F."/>
            <person name="Hoernstein S.N.W."/>
            <person name="Larsson A."/>
            <person name="Li F.W."/>
            <person name="Perroud P.F."/>
            <person name="Phillips J."/>
            <person name="Ranjan P."/>
            <person name="Rokshar D.S."/>
            <person name="Rothfels C.J."/>
            <person name="Schneider L."/>
            <person name="Shu S."/>
            <person name="Stevenson D.W."/>
            <person name="Thummler F."/>
            <person name="Tillich M."/>
            <person name="Villarreal Aguilar J.C."/>
            <person name="Widiez T."/>
            <person name="Wong G.K."/>
            <person name="Wymore A."/>
            <person name="Zhang Y."/>
            <person name="Zimmer A.D."/>
            <person name="Quatrano R.S."/>
            <person name="Mayer K.F.X."/>
            <person name="Goodstein D."/>
            <person name="Casacuberta J.M."/>
            <person name="Vandepoele K."/>
            <person name="Reski R."/>
            <person name="Cuming A.C."/>
            <person name="Tuskan G.A."/>
            <person name="Maumus F."/>
            <person name="Salse J."/>
            <person name="Schmutz J."/>
            <person name="Rensing S.A."/>
        </authorList>
    </citation>
    <scope>NUCLEOTIDE SEQUENCE [LARGE SCALE GENOMIC DNA]</scope>
    <source>
        <strain evidence="1 2">cv. Gransden 2004</strain>
    </source>
</reference>
<dbReference type="AlphaFoldDB" id="A0A7I3Z719"/>
<dbReference type="EnsemblPlants" id="Pp3c15_7640V3.1">
    <property type="protein sequence ID" value="PAC:32929032.CDS.1"/>
    <property type="gene ID" value="Pp3c15_7640"/>
</dbReference>
<evidence type="ECO:0000313" key="1">
    <source>
        <dbReference type="EnsemblPlants" id="PAC:32929032.CDS.1"/>
    </source>
</evidence>
<evidence type="ECO:0000313" key="2">
    <source>
        <dbReference type="Proteomes" id="UP000006727"/>
    </source>
</evidence>
<dbReference type="EMBL" id="ABEU02000015">
    <property type="status" value="NOT_ANNOTATED_CDS"/>
    <property type="molecule type" value="Genomic_DNA"/>
</dbReference>
<reference evidence="1 2" key="1">
    <citation type="journal article" date="2008" name="Science">
        <title>The Physcomitrella genome reveals evolutionary insights into the conquest of land by plants.</title>
        <authorList>
            <person name="Rensing S."/>
            <person name="Lang D."/>
            <person name="Zimmer A."/>
            <person name="Terry A."/>
            <person name="Salamov A."/>
            <person name="Shapiro H."/>
            <person name="Nishiyama T."/>
            <person name="Perroud P.-F."/>
            <person name="Lindquist E."/>
            <person name="Kamisugi Y."/>
            <person name="Tanahashi T."/>
            <person name="Sakakibara K."/>
            <person name="Fujita T."/>
            <person name="Oishi K."/>
            <person name="Shin-I T."/>
            <person name="Kuroki Y."/>
            <person name="Toyoda A."/>
            <person name="Suzuki Y."/>
            <person name="Hashimoto A."/>
            <person name="Yamaguchi K."/>
            <person name="Sugano A."/>
            <person name="Kohara Y."/>
            <person name="Fujiyama A."/>
            <person name="Anterola A."/>
            <person name="Aoki S."/>
            <person name="Ashton N."/>
            <person name="Barbazuk W.B."/>
            <person name="Barker E."/>
            <person name="Bennetzen J."/>
            <person name="Bezanilla M."/>
            <person name="Blankenship R."/>
            <person name="Cho S.H."/>
            <person name="Dutcher S."/>
            <person name="Estelle M."/>
            <person name="Fawcett J.A."/>
            <person name="Gundlach H."/>
            <person name="Hanada K."/>
            <person name="Heyl A."/>
            <person name="Hicks K.A."/>
            <person name="Hugh J."/>
            <person name="Lohr M."/>
            <person name="Mayer K."/>
            <person name="Melkozernov A."/>
            <person name="Murata T."/>
            <person name="Nelson D."/>
            <person name="Pils B."/>
            <person name="Prigge M."/>
            <person name="Reiss B."/>
            <person name="Renner T."/>
            <person name="Rombauts S."/>
            <person name="Rushton P."/>
            <person name="Sanderfoot A."/>
            <person name="Schween G."/>
            <person name="Shiu S.-H."/>
            <person name="Stueber K."/>
            <person name="Theodoulou F.L."/>
            <person name="Tu H."/>
            <person name="Van de Peer Y."/>
            <person name="Verrier P.J."/>
            <person name="Waters E."/>
            <person name="Wood A."/>
            <person name="Yang L."/>
            <person name="Cove D."/>
            <person name="Cuming A."/>
            <person name="Hasebe M."/>
            <person name="Lucas S."/>
            <person name="Mishler D.B."/>
            <person name="Reski R."/>
            <person name="Grigoriev I."/>
            <person name="Quatrano R.S."/>
            <person name="Boore J.L."/>
        </authorList>
    </citation>
    <scope>NUCLEOTIDE SEQUENCE [LARGE SCALE GENOMIC DNA]</scope>
    <source>
        <strain evidence="1 2">cv. Gransden 2004</strain>
    </source>
</reference>
<proteinExistence type="predicted"/>
<dbReference type="Proteomes" id="UP000006727">
    <property type="component" value="Chromosome 15"/>
</dbReference>
<protein>
    <submittedName>
        <fullName evidence="1">Uncharacterized protein</fullName>
    </submittedName>
</protein>